<dbReference type="EMBL" id="JAIQZJ010000002">
    <property type="protein sequence ID" value="MBZ5737635.1"/>
    <property type="molecule type" value="Genomic_DNA"/>
</dbReference>
<dbReference type="SUPFAM" id="SSF47203">
    <property type="entry name" value="Acyl-CoA dehydrogenase C-terminal domain-like"/>
    <property type="match status" value="1"/>
</dbReference>
<dbReference type="Pfam" id="PF02771">
    <property type="entry name" value="Acyl-CoA_dh_N"/>
    <property type="match status" value="1"/>
</dbReference>
<comment type="similarity">
    <text evidence="2">Belongs to the acyl-CoA dehydrogenase family.</text>
</comment>
<keyword evidence="5" id="KW-0560">Oxidoreductase</keyword>
<dbReference type="InterPro" id="IPR009075">
    <property type="entry name" value="AcylCo_DH/oxidase_C"/>
</dbReference>
<dbReference type="Proteomes" id="UP000780875">
    <property type="component" value="Unassembled WGS sequence"/>
</dbReference>
<organism evidence="8 9">
    <name type="scientific">Nocardioides mangrovi</name>
    <dbReference type="NCBI Taxonomy" id="2874580"/>
    <lineage>
        <taxon>Bacteria</taxon>
        <taxon>Bacillati</taxon>
        <taxon>Actinomycetota</taxon>
        <taxon>Actinomycetes</taxon>
        <taxon>Propionibacteriales</taxon>
        <taxon>Nocardioidaceae</taxon>
        <taxon>Nocardioides</taxon>
    </lineage>
</organism>
<evidence type="ECO:0000256" key="1">
    <source>
        <dbReference type="ARBA" id="ARBA00001974"/>
    </source>
</evidence>
<evidence type="ECO:0000256" key="5">
    <source>
        <dbReference type="ARBA" id="ARBA00023002"/>
    </source>
</evidence>
<proteinExistence type="inferred from homology"/>
<feature type="domain" description="Acyl-CoA dehydrogenase/oxidase C-terminal" evidence="6">
    <location>
        <begin position="230"/>
        <end position="369"/>
    </location>
</feature>
<dbReference type="InterPro" id="IPR036250">
    <property type="entry name" value="AcylCo_DH-like_C"/>
</dbReference>
<gene>
    <name evidence="8" type="ORF">K8U61_05625</name>
</gene>
<dbReference type="InterPro" id="IPR009100">
    <property type="entry name" value="AcylCoA_DH/oxidase_NM_dom_sf"/>
</dbReference>
<dbReference type="InterPro" id="IPR013786">
    <property type="entry name" value="AcylCoA_DH/ox_N"/>
</dbReference>
<name>A0ABS7U9H7_9ACTN</name>
<feature type="domain" description="Acyl-CoA dehydrogenase/oxidase N-terminal" evidence="7">
    <location>
        <begin position="7"/>
        <end position="119"/>
    </location>
</feature>
<keyword evidence="9" id="KW-1185">Reference proteome</keyword>
<dbReference type="InterPro" id="IPR046373">
    <property type="entry name" value="Acyl-CoA_Oxase/DH_mid-dom_sf"/>
</dbReference>
<reference evidence="8 9" key="1">
    <citation type="submission" date="2021-09" db="EMBL/GenBank/DDBJ databases">
        <title>Whole genome sequence of Nocardioides sp. GBK3QG-3.</title>
        <authorList>
            <person name="Tuo L."/>
        </authorList>
    </citation>
    <scope>NUCLEOTIDE SEQUENCE [LARGE SCALE GENOMIC DNA]</scope>
    <source>
        <strain evidence="8 9">GBK3QG-3</strain>
    </source>
</reference>
<dbReference type="InterPro" id="IPR037069">
    <property type="entry name" value="AcylCoA_DH/ox_N_sf"/>
</dbReference>
<dbReference type="Gene3D" id="1.10.540.10">
    <property type="entry name" value="Acyl-CoA dehydrogenase/oxidase, N-terminal domain"/>
    <property type="match status" value="1"/>
</dbReference>
<evidence type="ECO:0000259" key="7">
    <source>
        <dbReference type="Pfam" id="PF02771"/>
    </source>
</evidence>
<dbReference type="PANTHER" id="PTHR43884">
    <property type="entry name" value="ACYL-COA DEHYDROGENASE"/>
    <property type="match status" value="1"/>
</dbReference>
<keyword evidence="4" id="KW-0274">FAD</keyword>
<comment type="caution">
    <text evidence="8">The sequence shown here is derived from an EMBL/GenBank/DDBJ whole genome shotgun (WGS) entry which is preliminary data.</text>
</comment>
<evidence type="ECO:0000259" key="6">
    <source>
        <dbReference type="Pfam" id="PF00441"/>
    </source>
</evidence>
<dbReference type="Gene3D" id="1.20.140.10">
    <property type="entry name" value="Butyryl-CoA Dehydrogenase, subunit A, domain 3"/>
    <property type="match status" value="1"/>
</dbReference>
<comment type="cofactor">
    <cofactor evidence="1">
        <name>FAD</name>
        <dbReference type="ChEBI" id="CHEBI:57692"/>
    </cofactor>
</comment>
<evidence type="ECO:0000256" key="2">
    <source>
        <dbReference type="ARBA" id="ARBA00009347"/>
    </source>
</evidence>
<evidence type="ECO:0000256" key="4">
    <source>
        <dbReference type="ARBA" id="ARBA00022827"/>
    </source>
</evidence>
<dbReference type="CDD" id="cd00567">
    <property type="entry name" value="ACAD"/>
    <property type="match status" value="1"/>
</dbReference>
<keyword evidence="3" id="KW-0285">Flavoprotein</keyword>
<dbReference type="Gene3D" id="2.40.110.10">
    <property type="entry name" value="Butyryl-CoA Dehydrogenase, subunit A, domain 2"/>
    <property type="match status" value="1"/>
</dbReference>
<dbReference type="Pfam" id="PF00441">
    <property type="entry name" value="Acyl-CoA_dh_1"/>
    <property type="match status" value="1"/>
</dbReference>
<evidence type="ECO:0000313" key="9">
    <source>
        <dbReference type="Proteomes" id="UP000780875"/>
    </source>
</evidence>
<accession>A0ABS7U9H7</accession>
<evidence type="ECO:0000256" key="3">
    <source>
        <dbReference type="ARBA" id="ARBA00022630"/>
    </source>
</evidence>
<dbReference type="RefSeq" id="WP_224122011.1">
    <property type="nucleotide sequence ID" value="NZ_JAIQZJ010000002.1"/>
</dbReference>
<dbReference type="SUPFAM" id="SSF56645">
    <property type="entry name" value="Acyl-CoA dehydrogenase NM domain-like"/>
    <property type="match status" value="1"/>
</dbReference>
<evidence type="ECO:0000313" key="8">
    <source>
        <dbReference type="EMBL" id="MBZ5737635.1"/>
    </source>
</evidence>
<protein>
    <submittedName>
        <fullName evidence="8">Acyl-CoA dehydrogenase</fullName>
    </submittedName>
</protein>
<sequence>MDFEYDDEQQALREAVRGLVGKAYSDFEQRRQTVADDPGFSEKLWSQLAEMGILGLPFAEEHGGMGAGAVEVGIVAQELGRVIAPEPFLTTVVLAGGLVAAAGSDEQKGELLGALSAGESVLTFAHAEPGSRWQSTTSGVTATGSGDDWTISGVKEPVPHGARADVLVVSAALPDGGTGLFLVAADASGLTREGYRTHDGGRAARVAFDGTPATPLGSGGDATGIIGRVTDIARVAAANEAVGAMEVALHTTAEYLKSRKQFGVPLTTFQALTFRAADMYVSLEQARSLALWASMVVDSGSGEEAATAASRASLGVSRAGRHIGQEAIQLHGGIGMTAEYSIGSYTSHLTALDHLLGDGNHHLGLLAAGVGGYDEVEPLP</sequence>
<dbReference type="PANTHER" id="PTHR43884:SF20">
    <property type="entry name" value="ACYL-COA DEHYDROGENASE FADE28"/>
    <property type="match status" value="1"/>
</dbReference>